<sequence length="825" mass="91374">MRNVFRALCLFILAGSCTSPNETGDLKLWYDEPASKWVEALPVGNGRLGAMVFGVPGDELIQLNENTIWAGSPNNNDNPEALEALPAIRQMIFEGKYNEAQDLVNARVISKKSHGMPYQTAGNLRLKFDGHDDFTAFYRDLDIERAVATTTYKVGEVSYKREVFSSFSDGVIVIRLTADKPGSIAFKMSMDRPGDVTVKAEADNLLSMSGFTSGFEGVKGDTLAFVVLAKVINEGGELSSDEASVSLANSNSATILVSIGTGFVNYKDISGDAYAQAMEYLGKAEGRDFRAMQKDHTAFYQNLFNRVTLDLGRTDSVKNTTDVRIEQFRYGNDPSLAALYFQYGRYLLISSSQPGTQAANLQGIWTDQLFPAWDSKYTININAEMNYWPAEPTNLPELHEPLIQMIHELAEAGSVTAKTMYGAGGWVAHHNTDIWRITGPVDGAYWGMWPMGGVWLSQHLFDKYEFSGDTEYLRSVYPVMKGAAEFCLDVLQEHPETGWLVIVPSNSPENSPADHYQSSMSAGTTMDNQLVADIMQKTLKAAEILGIDEPLKERMETALAKLPPMQIGKHGQLQEWMYDWDNPNDKHRHVSHLYGMFPSNQITPLSTPELADAARTTLIHRGDPSTGWSVNWKINLWARLLDGNHVYDLIKEQIKLVGRDNGQGRGFGEAGGTYANMFDAHPPFQIDGNFGFTSGLAEMLMQSHDGAIHLIPALPDVWPAGKVTGLRARGGFEIVELIWEDHKVVKAVIKSRLGGNLRIRSANQLTAKGKFAEAQGENPNPFYQRPAVKQPLISPEASLKAFDLPEYYLYDIETSQGDTIILTAK</sequence>
<dbReference type="RefSeq" id="WP_250722880.1">
    <property type="nucleotide sequence ID" value="NZ_CP098400.1"/>
</dbReference>
<gene>
    <name evidence="4" type="ORF">M9189_10030</name>
</gene>
<dbReference type="SUPFAM" id="SSF48208">
    <property type="entry name" value="Six-hairpin glycosidases"/>
    <property type="match status" value="1"/>
</dbReference>
<feature type="domain" description="Glycosyl hydrolase family 95 N-terminal" evidence="1">
    <location>
        <begin position="28"/>
        <end position="265"/>
    </location>
</feature>
<evidence type="ECO:0000259" key="1">
    <source>
        <dbReference type="Pfam" id="PF14498"/>
    </source>
</evidence>
<evidence type="ECO:0000313" key="4">
    <source>
        <dbReference type="EMBL" id="URW79191.1"/>
    </source>
</evidence>
<proteinExistence type="predicted"/>
<dbReference type="GO" id="GO:0005975">
    <property type="term" value="P:carbohydrate metabolic process"/>
    <property type="evidence" value="ECO:0007669"/>
    <property type="project" value="InterPro"/>
</dbReference>
<dbReference type="PANTHER" id="PTHR31084">
    <property type="entry name" value="ALPHA-L-FUCOSIDASE 2"/>
    <property type="match status" value="1"/>
</dbReference>
<protein>
    <submittedName>
        <fullName evidence="4">Glycoside hydrolase family 95 protein</fullName>
    </submittedName>
</protein>
<dbReference type="PANTHER" id="PTHR31084:SF0">
    <property type="entry name" value="ALPHA-L-FUCOSIDASE 2"/>
    <property type="match status" value="1"/>
</dbReference>
<evidence type="ECO:0000259" key="2">
    <source>
        <dbReference type="Pfam" id="PF21307"/>
    </source>
</evidence>
<keyword evidence="4" id="KW-0378">Hydrolase</keyword>
<dbReference type="InterPro" id="IPR049053">
    <property type="entry name" value="AFCA-like_C"/>
</dbReference>
<name>A0A9J6ZNV3_9BACT</name>
<feature type="domain" description="Glycosyl hydrolase family 95 catalytic" evidence="3">
    <location>
        <begin position="289"/>
        <end position="700"/>
    </location>
</feature>
<dbReference type="InterPro" id="IPR016518">
    <property type="entry name" value="Alpha-L-fucosidase"/>
</dbReference>
<keyword evidence="5" id="KW-1185">Reference proteome</keyword>
<dbReference type="AlphaFoldDB" id="A0A9J6ZNV3"/>
<dbReference type="InterPro" id="IPR027414">
    <property type="entry name" value="GH95_N_dom"/>
</dbReference>
<reference evidence="4" key="2">
    <citation type="submission" date="2022-06" db="EMBL/GenBank/DDBJ databases">
        <title>Xiashengella guii gen. nov. sp. nov., a bacterium isolated form anaerobic digestion tank.</title>
        <authorList>
            <person name="Huang H."/>
        </authorList>
    </citation>
    <scope>NUCLEOTIDE SEQUENCE</scope>
    <source>
        <strain evidence="4">Ai-910</strain>
    </source>
</reference>
<dbReference type="GO" id="GO:0004560">
    <property type="term" value="F:alpha-L-fucosidase activity"/>
    <property type="evidence" value="ECO:0007669"/>
    <property type="project" value="InterPro"/>
</dbReference>
<dbReference type="InterPro" id="IPR012341">
    <property type="entry name" value="6hp_glycosidase-like_sf"/>
</dbReference>
<evidence type="ECO:0000313" key="5">
    <source>
        <dbReference type="Proteomes" id="UP001056426"/>
    </source>
</evidence>
<dbReference type="Pfam" id="PF21307">
    <property type="entry name" value="Glyco_hydro_95_C"/>
    <property type="match status" value="1"/>
</dbReference>
<dbReference type="Gene3D" id="2.70.98.50">
    <property type="entry name" value="putative glycoside hydrolase family protein from bacillus halodurans"/>
    <property type="match status" value="1"/>
</dbReference>
<evidence type="ECO:0000259" key="3">
    <source>
        <dbReference type="Pfam" id="PF22124"/>
    </source>
</evidence>
<dbReference type="KEGG" id="alkq:M9189_10030"/>
<reference evidence="4" key="1">
    <citation type="submission" date="2022-05" db="EMBL/GenBank/DDBJ databases">
        <authorList>
            <person name="Sun X."/>
        </authorList>
    </citation>
    <scope>NUCLEOTIDE SEQUENCE</scope>
    <source>
        <strain evidence="4">Ai-910</strain>
    </source>
</reference>
<dbReference type="Proteomes" id="UP001056426">
    <property type="component" value="Chromosome"/>
</dbReference>
<dbReference type="EMBL" id="CP098400">
    <property type="protein sequence ID" value="URW79191.1"/>
    <property type="molecule type" value="Genomic_DNA"/>
</dbReference>
<dbReference type="InterPro" id="IPR054363">
    <property type="entry name" value="GH95_cat"/>
</dbReference>
<dbReference type="Gene3D" id="1.50.10.10">
    <property type="match status" value="1"/>
</dbReference>
<dbReference type="Pfam" id="PF22124">
    <property type="entry name" value="Glyco_hydro_95_cat"/>
    <property type="match status" value="1"/>
</dbReference>
<dbReference type="PROSITE" id="PS51257">
    <property type="entry name" value="PROKAR_LIPOPROTEIN"/>
    <property type="match status" value="1"/>
</dbReference>
<dbReference type="InterPro" id="IPR008928">
    <property type="entry name" value="6-hairpin_glycosidase_sf"/>
</dbReference>
<feature type="domain" description="Alpha fucosidase A-like C-terminal" evidence="2">
    <location>
        <begin position="702"/>
        <end position="772"/>
    </location>
</feature>
<organism evidence="4 5">
    <name type="scientific">Xiashengella succiniciproducens</name>
    <dbReference type="NCBI Taxonomy" id="2949635"/>
    <lineage>
        <taxon>Bacteria</taxon>
        <taxon>Pseudomonadati</taxon>
        <taxon>Bacteroidota</taxon>
        <taxon>Bacteroidia</taxon>
        <taxon>Marinilabiliales</taxon>
        <taxon>Marinilabiliaceae</taxon>
        <taxon>Xiashengella</taxon>
    </lineage>
</organism>
<dbReference type="PIRSF" id="PIRSF007663">
    <property type="entry name" value="UCP007663"/>
    <property type="match status" value="1"/>
</dbReference>
<dbReference type="Pfam" id="PF14498">
    <property type="entry name" value="Glyco_hyd_65N_2"/>
    <property type="match status" value="1"/>
</dbReference>
<accession>A0A9J6ZNV3</accession>